<feature type="domain" description="Alpha-L-arabinofuranosidase C-terminal" evidence="1">
    <location>
        <begin position="1"/>
        <end position="114"/>
    </location>
</feature>
<reference evidence="2" key="1">
    <citation type="journal article" date="2013" name="Environ. Microbiol.">
        <title>Microbiota from the distal guts of lean and obese adolescents exhibit partial functional redundancy besides clear differences in community structure.</title>
        <authorList>
            <person name="Ferrer M."/>
            <person name="Ruiz A."/>
            <person name="Lanza F."/>
            <person name="Haange S.B."/>
            <person name="Oberbach A."/>
            <person name="Till H."/>
            <person name="Bargiela R."/>
            <person name="Campoy C."/>
            <person name="Segura M.T."/>
            <person name="Richter M."/>
            <person name="von Bergen M."/>
            <person name="Seifert J."/>
            <person name="Suarez A."/>
        </authorList>
    </citation>
    <scope>NUCLEOTIDE SEQUENCE</scope>
</reference>
<dbReference type="Gene3D" id="2.60.40.1180">
    <property type="entry name" value="Golgi alpha-mannosidase II"/>
    <property type="match status" value="1"/>
</dbReference>
<dbReference type="InterPro" id="IPR010720">
    <property type="entry name" value="Alpha-L-AF_C"/>
</dbReference>
<dbReference type="GO" id="GO:0046556">
    <property type="term" value="F:alpha-L-arabinofuranosidase activity"/>
    <property type="evidence" value="ECO:0007669"/>
    <property type="project" value="InterPro"/>
</dbReference>
<evidence type="ECO:0000313" key="2">
    <source>
        <dbReference type="EMBL" id="EKC43565.1"/>
    </source>
</evidence>
<evidence type="ECO:0000259" key="1">
    <source>
        <dbReference type="SMART" id="SM00813"/>
    </source>
</evidence>
<dbReference type="Pfam" id="PF06964">
    <property type="entry name" value="Alpha-L-AF_C"/>
    <property type="match status" value="1"/>
</dbReference>
<name>K1RPP6_9ZZZZ</name>
<organism evidence="2">
    <name type="scientific">human gut metagenome</name>
    <dbReference type="NCBI Taxonomy" id="408170"/>
    <lineage>
        <taxon>unclassified sequences</taxon>
        <taxon>metagenomes</taxon>
        <taxon>organismal metagenomes</taxon>
    </lineage>
</organism>
<dbReference type="GO" id="GO:0046373">
    <property type="term" value="P:L-arabinose metabolic process"/>
    <property type="evidence" value="ECO:0007669"/>
    <property type="project" value="InterPro"/>
</dbReference>
<accession>K1RPP6</accession>
<protein>
    <submittedName>
        <fullName evidence="2">Alpha-L-arabinofuranosidase domain protein</fullName>
    </submittedName>
</protein>
<gene>
    <name evidence="2" type="ORF">OBE_17935</name>
</gene>
<feature type="non-terminal residue" evidence="2">
    <location>
        <position position="1"/>
    </location>
</feature>
<sequence length="122" mass="12503">FEMYKGHQGAKQLESYAETTLLNHDDQAVPDLHVSASQQADGSILVTAANLNDTAAIPVTCMLGGAKPTGVTARVLAGAPAAHNTFAAPEQVVPAELNTSLTADGFTATLPPCSVAAFVVNQ</sequence>
<comment type="caution">
    <text evidence="2">The sequence shown here is derived from an EMBL/GenBank/DDBJ whole genome shotgun (WGS) entry which is preliminary data.</text>
</comment>
<dbReference type="AlphaFoldDB" id="K1RPP6"/>
<proteinExistence type="predicted"/>
<dbReference type="SUPFAM" id="SSF51011">
    <property type="entry name" value="Glycosyl hydrolase domain"/>
    <property type="match status" value="1"/>
</dbReference>
<dbReference type="EMBL" id="AJWZ01011970">
    <property type="protein sequence ID" value="EKC43565.1"/>
    <property type="molecule type" value="Genomic_DNA"/>
</dbReference>
<dbReference type="SMART" id="SM00813">
    <property type="entry name" value="Alpha-L-AF_C"/>
    <property type="match status" value="1"/>
</dbReference>
<dbReference type="InterPro" id="IPR013780">
    <property type="entry name" value="Glyco_hydro_b"/>
</dbReference>